<proteinExistence type="predicted"/>
<dbReference type="InterPro" id="IPR029047">
    <property type="entry name" value="HSP70_peptide-bd_sf"/>
</dbReference>
<dbReference type="SUPFAM" id="SSF100920">
    <property type="entry name" value="Heat shock protein 70kD (HSP70), peptide-binding domain"/>
    <property type="match status" value="1"/>
</dbReference>
<evidence type="ECO:0000256" key="2">
    <source>
        <dbReference type="ARBA" id="ARBA00022840"/>
    </source>
</evidence>
<gene>
    <name evidence="5" type="primary">LOC113724606</name>
</gene>
<keyword evidence="1" id="KW-0547">Nucleotide-binding</keyword>
<dbReference type="GO" id="GO:0005524">
    <property type="term" value="F:ATP binding"/>
    <property type="evidence" value="ECO:0007669"/>
    <property type="project" value="UniProtKB-KW"/>
</dbReference>
<dbReference type="AlphaFoldDB" id="A0A6P6VJX5"/>
<dbReference type="Pfam" id="PF00012">
    <property type="entry name" value="HSP70"/>
    <property type="match status" value="1"/>
</dbReference>
<sequence length="140" mass="15815">MDKAAKKSNSITITNEKGRLTAEEIDRMVKEAEEFAGDDKEQREKIDSRNKLESYIYNTKSSIRDDEKLAGKIDSDDKESIETALKDALEWLDDNQNVEKLDYDEKMAGLEAAFNPIIRKANESSAGSSADPEDESNYEL</sequence>
<keyword evidence="4" id="KW-1185">Reference proteome</keyword>
<reference evidence="5" key="2">
    <citation type="submission" date="2025-08" db="UniProtKB">
        <authorList>
            <consortium name="RefSeq"/>
        </authorList>
    </citation>
    <scope>IDENTIFICATION</scope>
    <source>
        <tissue evidence="5">Leaves</tissue>
    </source>
</reference>
<dbReference type="SUPFAM" id="SSF100934">
    <property type="entry name" value="Heat shock protein 70kD (HSP70), C-terminal subdomain"/>
    <property type="match status" value="1"/>
</dbReference>
<dbReference type="RefSeq" id="XP_027103293.2">
    <property type="nucleotide sequence ID" value="XM_027247492.2"/>
</dbReference>
<evidence type="ECO:0000313" key="4">
    <source>
        <dbReference type="Proteomes" id="UP001652660"/>
    </source>
</evidence>
<accession>A0A6P6VJX5</accession>
<dbReference type="InterPro" id="IPR013126">
    <property type="entry name" value="Hsp_70_fam"/>
</dbReference>
<dbReference type="InterPro" id="IPR029048">
    <property type="entry name" value="HSP70_C_sf"/>
</dbReference>
<organism evidence="4 5">
    <name type="scientific">Coffea arabica</name>
    <name type="common">Arabian coffee</name>
    <dbReference type="NCBI Taxonomy" id="13443"/>
    <lineage>
        <taxon>Eukaryota</taxon>
        <taxon>Viridiplantae</taxon>
        <taxon>Streptophyta</taxon>
        <taxon>Embryophyta</taxon>
        <taxon>Tracheophyta</taxon>
        <taxon>Spermatophyta</taxon>
        <taxon>Magnoliopsida</taxon>
        <taxon>eudicotyledons</taxon>
        <taxon>Gunneridae</taxon>
        <taxon>Pentapetalae</taxon>
        <taxon>asterids</taxon>
        <taxon>lamiids</taxon>
        <taxon>Gentianales</taxon>
        <taxon>Rubiaceae</taxon>
        <taxon>Ixoroideae</taxon>
        <taxon>Gardenieae complex</taxon>
        <taxon>Bertiereae - Coffeeae clade</taxon>
        <taxon>Coffeeae</taxon>
        <taxon>Coffea</taxon>
    </lineage>
</organism>
<name>A0A6P6VJX5_COFAR</name>
<dbReference type="Gene3D" id="1.20.1270.10">
    <property type="match status" value="1"/>
</dbReference>
<dbReference type="OrthoDB" id="1075026at2759"/>
<evidence type="ECO:0000256" key="3">
    <source>
        <dbReference type="SAM" id="MobiDB-lite"/>
    </source>
</evidence>
<dbReference type="Proteomes" id="UP001652660">
    <property type="component" value="Chromosome 2c"/>
</dbReference>
<reference evidence="4" key="1">
    <citation type="journal article" date="2025" name="Foods">
        <title>Unveiling the Microbial Signatures of Arabica Coffee Cherries: Insights into Ripeness Specific Diversity, Functional Traits, and Implications for Quality and Safety.</title>
        <authorList>
            <consortium name="RefSeq"/>
            <person name="Tenea G.N."/>
            <person name="Cifuentes V."/>
            <person name="Reyes P."/>
            <person name="Cevallos-Vallejos M."/>
        </authorList>
    </citation>
    <scope>NUCLEOTIDE SEQUENCE [LARGE SCALE GENOMIC DNA]</scope>
</reference>
<dbReference type="PANTHER" id="PTHR45639:SF34">
    <property type="entry name" value="CHAPERONE PROTEIN DNAK"/>
    <property type="match status" value="1"/>
</dbReference>
<protein>
    <submittedName>
        <fullName evidence="5">Luminal-binding protein 3-like</fullName>
    </submittedName>
</protein>
<dbReference type="GO" id="GO:0140662">
    <property type="term" value="F:ATP-dependent protein folding chaperone"/>
    <property type="evidence" value="ECO:0007669"/>
    <property type="project" value="InterPro"/>
</dbReference>
<dbReference type="PANTHER" id="PTHR45639">
    <property type="entry name" value="HSC70CB, ISOFORM G-RELATED"/>
    <property type="match status" value="1"/>
</dbReference>
<dbReference type="Gene3D" id="2.60.34.10">
    <property type="entry name" value="Substrate Binding Domain Of DNAk, Chain A, domain 1"/>
    <property type="match status" value="1"/>
</dbReference>
<keyword evidence="2" id="KW-0067">ATP-binding</keyword>
<dbReference type="GeneID" id="113724606"/>
<evidence type="ECO:0000313" key="5">
    <source>
        <dbReference type="RefSeq" id="XP_027103293.2"/>
    </source>
</evidence>
<feature type="region of interest" description="Disordered" evidence="3">
    <location>
        <begin position="121"/>
        <end position="140"/>
    </location>
</feature>
<evidence type="ECO:0000256" key="1">
    <source>
        <dbReference type="ARBA" id="ARBA00022741"/>
    </source>
</evidence>
<feature type="compositionally biased region" description="Acidic residues" evidence="3">
    <location>
        <begin position="131"/>
        <end position="140"/>
    </location>
</feature>